<organism evidence="2 3">
    <name type="scientific">Metasolibacillus meyeri</name>
    <dbReference type="NCBI Taxonomy" id="1071052"/>
    <lineage>
        <taxon>Bacteria</taxon>
        <taxon>Bacillati</taxon>
        <taxon>Bacillota</taxon>
        <taxon>Bacilli</taxon>
        <taxon>Bacillales</taxon>
        <taxon>Caryophanaceae</taxon>
        <taxon>Metasolibacillus</taxon>
    </lineage>
</organism>
<feature type="signal peptide" evidence="1">
    <location>
        <begin position="1"/>
        <end position="21"/>
    </location>
</feature>
<reference evidence="2 3" key="1">
    <citation type="submission" date="2023-03" db="EMBL/GenBank/DDBJ databases">
        <title>Bacillus Genome Sequencing.</title>
        <authorList>
            <person name="Dunlap C."/>
        </authorList>
    </citation>
    <scope>NUCLEOTIDE SEQUENCE [LARGE SCALE GENOMIC DNA]</scope>
    <source>
        <strain evidence="2 3">B-59205</strain>
    </source>
</reference>
<gene>
    <name evidence="2" type="ORF">P9B03_15655</name>
</gene>
<sequence>MKKILIFILSITLIFTSTSPAAVMAQTAEDVQIYGDITLTTILDGNVRTAIYYDGSTTYEAIYNTESSELYIDGEKVSVETVENLERFVKGYESNLEDATVTPFYNDPGIGVEEWKFDWIDNGSINAAGLAVGAIAAGLAAIFTKGVAIPLIASTASVIASNVSSGKTTFYYTWMRWSRPHYNWPLFAKEYKHIINFYGNSAKTDFITRIEFIDI</sequence>
<evidence type="ECO:0000313" key="3">
    <source>
        <dbReference type="Proteomes" id="UP001344888"/>
    </source>
</evidence>
<dbReference type="Proteomes" id="UP001344888">
    <property type="component" value="Unassembled WGS sequence"/>
</dbReference>
<accession>A0AAW9NXJ3</accession>
<dbReference type="AlphaFoldDB" id="A0AAW9NXJ3"/>
<dbReference type="EMBL" id="JARSFG010000020">
    <property type="protein sequence ID" value="MEC1179936.1"/>
    <property type="molecule type" value="Genomic_DNA"/>
</dbReference>
<keyword evidence="1" id="KW-0732">Signal</keyword>
<proteinExistence type="predicted"/>
<keyword evidence="3" id="KW-1185">Reference proteome</keyword>
<protein>
    <submittedName>
        <fullName evidence="2">Uncharacterized protein</fullName>
    </submittedName>
</protein>
<evidence type="ECO:0000313" key="2">
    <source>
        <dbReference type="EMBL" id="MEC1179936.1"/>
    </source>
</evidence>
<comment type="caution">
    <text evidence="2">The sequence shown here is derived from an EMBL/GenBank/DDBJ whole genome shotgun (WGS) entry which is preliminary data.</text>
</comment>
<feature type="chain" id="PRO_5043679030" evidence="1">
    <location>
        <begin position="22"/>
        <end position="215"/>
    </location>
</feature>
<evidence type="ECO:0000256" key="1">
    <source>
        <dbReference type="SAM" id="SignalP"/>
    </source>
</evidence>
<dbReference type="RefSeq" id="WP_326124429.1">
    <property type="nucleotide sequence ID" value="NZ_JARSFG010000020.1"/>
</dbReference>
<name>A0AAW9NXJ3_9BACL</name>